<evidence type="ECO:0000313" key="2">
    <source>
        <dbReference type="Proteomes" id="UP000036403"/>
    </source>
</evidence>
<accession>A0A0J7KQA6</accession>
<dbReference type="STRING" id="67767.A0A0J7KQA6"/>
<comment type="caution">
    <text evidence="1">The sequence shown here is derived from an EMBL/GenBank/DDBJ whole genome shotgun (WGS) entry which is preliminary data.</text>
</comment>
<dbReference type="AlphaFoldDB" id="A0A0J7KQA6"/>
<evidence type="ECO:0000313" key="1">
    <source>
        <dbReference type="EMBL" id="KMQ92537.1"/>
    </source>
</evidence>
<gene>
    <name evidence="1" type="ORF">RF55_7459</name>
</gene>
<dbReference type="OrthoDB" id="5978043at2759"/>
<keyword evidence="1" id="KW-0548">Nucleotidyltransferase</keyword>
<reference evidence="1 2" key="1">
    <citation type="submission" date="2015-04" db="EMBL/GenBank/DDBJ databases">
        <title>Lasius niger genome sequencing.</title>
        <authorList>
            <person name="Konorov E.A."/>
            <person name="Nikitin M.A."/>
            <person name="Kirill M.V."/>
            <person name="Chang P."/>
        </authorList>
    </citation>
    <scope>NUCLEOTIDE SEQUENCE [LARGE SCALE GENOMIC DNA]</scope>
    <source>
        <tissue evidence="1">Whole</tissue>
    </source>
</reference>
<keyword evidence="1" id="KW-0808">Transferase</keyword>
<dbReference type="Proteomes" id="UP000036403">
    <property type="component" value="Unassembled WGS sequence"/>
</dbReference>
<name>A0A0J7KQA6_LASNI</name>
<protein>
    <submittedName>
        <fullName evidence="1">Reverse transcriptase family protein</fullName>
    </submittedName>
</protein>
<keyword evidence="2" id="KW-1185">Reference proteome</keyword>
<dbReference type="GO" id="GO:0003964">
    <property type="term" value="F:RNA-directed DNA polymerase activity"/>
    <property type="evidence" value="ECO:0007669"/>
    <property type="project" value="UniProtKB-KW"/>
</dbReference>
<keyword evidence="1" id="KW-0695">RNA-directed DNA polymerase</keyword>
<sequence length="86" mass="9943">MITILTEHKPLLRLMQQGKAMPEILSPRMLRWTLILGSYNYVLNYRSRKLHANADACSRLPVPSEKDSFPELADVLLLEEARQGHR</sequence>
<dbReference type="EMBL" id="LBMM01004342">
    <property type="protein sequence ID" value="KMQ92537.1"/>
    <property type="molecule type" value="Genomic_DNA"/>
</dbReference>
<proteinExistence type="predicted"/>
<dbReference type="PaxDb" id="67767-A0A0J7KQA6"/>
<organism evidence="1 2">
    <name type="scientific">Lasius niger</name>
    <name type="common">Black garden ant</name>
    <dbReference type="NCBI Taxonomy" id="67767"/>
    <lineage>
        <taxon>Eukaryota</taxon>
        <taxon>Metazoa</taxon>
        <taxon>Ecdysozoa</taxon>
        <taxon>Arthropoda</taxon>
        <taxon>Hexapoda</taxon>
        <taxon>Insecta</taxon>
        <taxon>Pterygota</taxon>
        <taxon>Neoptera</taxon>
        <taxon>Endopterygota</taxon>
        <taxon>Hymenoptera</taxon>
        <taxon>Apocrita</taxon>
        <taxon>Aculeata</taxon>
        <taxon>Formicoidea</taxon>
        <taxon>Formicidae</taxon>
        <taxon>Formicinae</taxon>
        <taxon>Lasius</taxon>
        <taxon>Lasius</taxon>
    </lineage>
</organism>